<sequence length="50" mass="5772">MAKVISIGKPVKPKSVPSWKDRTAIDRMKELIVADHNRKIKEQKEARKES</sequence>
<proteinExistence type="predicted"/>
<dbReference type="Proteomes" id="UP000647339">
    <property type="component" value="Unassembled WGS sequence"/>
</dbReference>
<keyword evidence="2" id="KW-1185">Reference proteome</keyword>
<dbReference type="EMBL" id="BMIU01000010">
    <property type="protein sequence ID" value="GGF34468.1"/>
    <property type="molecule type" value="Genomic_DNA"/>
</dbReference>
<dbReference type="RefSeq" id="WP_187328810.1">
    <property type="nucleotide sequence ID" value="NZ_BMIU01000010.1"/>
</dbReference>
<evidence type="ECO:0000313" key="1">
    <source>
        <dbReference type="EMBL" id="GGF34468.1"/>
    </source>
</evidence>
<name>A0ABQ1V201_9BACT</name>
<evidence type="ECO:0000313" key="2">
    <source>
        <dbReference type="Proteomes" id="UP000647339"/>
    </source>
</evidence>
<organism evidence="1 2">
    <name type="scientific">Echinicola rosea</name>
    <dbReference type="NCBI Taxonomy" id="1807691"/>
    <lineage>
        <taxon>Bacteria</taxon>
        <taxon>Pseudomonadati</taxon>
        <taxon>Bacteroidota</taxon>
        <taxon>Cytophagia</taxon>
        <taxon>Cytophagales</taxon>
        <taxon>Cyclobacteriaceae</taxon>
        <taxon>Echinicola</taxon>
    </lineage>
</organism>
<reference evidence="2" key="1">
    <citation type="journal article" date="2019" name="Int. J. Syst. Evol. Microbiol.">
        <title>The Global Catalogue of Microorganisms (GCM) 10K type strain sequencing project: providing services to taxonomists for standard genome sequencing and annotation.</title>
        <authorList>
            <consortium name="The Broad Institute Genomics Platform"/>
            <consortium name="The Broad Institute Genome Sequencing Center for Infectious Disease"/>
            <person name="Wu L."/>
            <person name="Ma J."/>
        </authorList>
    </citation>
    <scope>NUCLEOTIDE SEQUENCE [LARGE SCALE GENOMIC DNA]</scope>
    <source>
        <strain evidence="2">CGMCC 1.15407</strain>
    </source>
</reference>
<accession>A0ABQ1V201</accession>
<protein>
    <submittedName>
        <fullName evidence="1">Uncharacterized protein</fullName>
    </submittedName>
</protein>
<comment type="caution">
    <text evidence="1">The sequence shown here is derived from an EMBL/GenBank/DDBJ whole genome shotgun (WGS) entry which is preliminary data.</text>
</comment>
<gene>
    <name evidence="1" type="ORF">GCM10011339_23430</name>
</gene>